<keyword evidence="1" id="KW-1133">Transmembrane helix</keyword>
<keyword evidence="3" id="KW-1185">Reference proteome</keyword>
<evidence type="ECO:0000313" key="3">
    <source>
        <dbReference type="Proteomes" id="UP001526201"/>
    </source>
</evidence>
<reference evidence="2 3" key="1">
    <citation type="journal article" date="2022" name="BMC Genomics">
        <title>Comparative genome analysis of mycobacteria focusing on tRNA and non-coding RNA.</title>
        <authorList>
            <person name="Behra P.R.K."/>
            <person name="Pettersson B.M.F."/>
            <person name="Ramesh M."/>
            <person name="Das S."/>
            <person name="Dasgupta S."/>
            <person name="Kirsebom L.A."/>
        </authorList>
    </citation>
    <scope>NUCLEOTIDE SEQUENCE [LARGE SCALE GENOMIC DNA]</scope>
    <source>
        <strain evidence="2 3">DSM 44078</strain>
    </source>
</reference>
<feature type="transmembrane region" description="Helical" evidence="1">
    <location>
        <begin position="6"/>
        <end position="26"/>
    </location>
</feature>
<sequence length="361" mass="39139">MDLRWWPLGLAGVLIVLVVIAVALWLPLPPAARMLRPLAHVKRLTELPSYRRVAALQFWSSIVTIVLLVVLFGATIFTSSRPVGFASATRNFDALHPEDVMVCVGEPVTDATTAGFLNYYTEQIKSYRTQRIGLTSPTLRVVPLTRDYVYAGQKFADYAKLAGLKRDLDAKKQISDADVTTLNNGIDAFSRSIDYTDYAQSTEDVLALCMAGFPSFEDKSTRRRALIYLGYTDFRGSGEQRPSLFSTQQIKDMATKAGIQINGIARTDVVGAEHANDSLASIAATTGGTFSVYNPAGTAAGDGTDPTLAGLLDKINASPPSVVLPSGTMLTQRTWDYPNLPLTVSIIVAAILCLSLAVLRR</sequence>
<evidence type="ECO:0000256" key="1">
    <source>
        <dbReference type="SAM" id="Phobius"/>
    </source>
</evidence>
<gene>
    <name evidence="2" type="ORF">H7J73_28010</name>
</gene>
<dbReference type="RefSeq" id="WP_264071127.1">
    <property type="nucleotide sequence ID" value="NZ_JACKTY010000047.1"/>
</dbReference>
<keyword evidence="1" id="KW-0812">Transmembrane</keyword>
<comment type="caution">
    <text evidence="2">The sequence shown here is derived from an EMBL/GenBank/DDBJ whole genome shotgun (WGS) entry which is preliminary data.</text>
</comment>
<organism evidence="2 3">
    <name type="scientific">Mycolicibacterium komossense</name>
    <dbReference type="NCBI Taxonomy" id="1779"/>
    <lineage>
        <taxon>Bacteria</taxon>
        <taxon>Bacillati</taxon>
        <taxon>Actinomycetota</taxon>
        <taxon>Actinomycetes</taxon>
        <taxon>Mycobacteriales</taxon>
        <taxon>Mycobacteriaceae</taxon>
        <taxon>Mycolicibacterium</taxon>
    </lineage>
</organism>
<dbReference type="EMBL" id="JACKTY010000047">
    <property type="protein sequence ID" value="MCV7229859.1"/>
    <property type="molecule type" value="Genomic_DNA"/>
</dbReference>
<feature type="transmembrane region" description="Helical" evidence="1">
    <location>
        <begin position="340"/>
        <end position="359"/>
    </location>
</feature>
<keyword evidence="1" id="KW-0472">Membrane</keyword>
<feature type="transmembrane region" description="Helical" evidence="1">
    <location>
        <begin position="53"/>
        <end position="77"/>
    </location>
</feature>
<protein>
    <submittedName>
        <fullName evidence="2">Uncharacterized protein</fullName>
    </submittedName>
</protein>
<accession>A0ABT3CJW4</accession>
<evidence type="ECO:0000313" key="2">
    <source>
        <dbReference type="EMBL" id="MCV7229859.1"/>
    </source>
</evidence>
<name>A0ABT3CJW4_9MYCO</name>
<dbReference type="Proteomes" id="UP001526201">
    <property type="component" value="Unassembled WGS sequence"/>
</dbReference>
<proteinExistence type="predicted"/>